<keyword evidence="9" id="KW-1185">Reference proteome</keyword>
<reference evidence="8 9" key="1">
    <citation type="submission" date="2022-01" db="EMBL/GenBank/DDBJ databases">
        <title>Mariniradius saccharolyticus sp. nov., isolated from sediment of a river.</title>
        <authorList>
            <person name="Liu H."/>
        </authorList>
    </citation>
    <scope>NUCLEOTIDE SEQUENCE [LARGE SCALE GENOMIC DNA]</scope>
    <source>
        <strain evidence="8 9">RY-2</strain>
    </source>
</reference>
<evidence type="ECO:0000256" key="1">
    <source>
        <dbReference type="ARBA" id="ARBA00004533"/>
    </source>
</evidence>
<keyword evidence="2" id="KW-1003">Cell membrane</keyword>
<keyword evidence="7" id="KW-1133">Transmembrane helix</keyword>
<evidence type="ECO:0000313" key="9">
    <source>
        <dbReference type="Proteomes" id="UP001201449"/>
    </source>
</evidence>
<dbReference type="InterPro" id="IPR004960">
    <property type="entry name" value="LipA_acyltrans"/>
</dbReference>
<dbReference type="PANTHER" id="PTHR30606">
    <property type="entry name" value="LIPID A BIOSYNTHESIS LAUROYL ACYLTRANSFERASE"/>
    <property type="match status" value="1"/>
</dbReference>
<dbReference type="Pfam" id="PF03279">
    <property type="entry name" value="Lip_A_acyltrans"/>
    <property type="match status" value="1"/>
</dbReference>
<evidence type="ECO:0000256" key="5">
    <source>
        <dbReference type="ARBA" id="ARBA00023136"/>
    </source>
</evidence>
<sequence>MVFFRLISLLPLWALYLVTDFVFLVGYYVIRYRRKIVSENLAFAFPEKSTKERRQIERKFYRNLTDSFAETIKLYTMSREEIKRRFVIRNPHIIKDRLDKGEIVLGLAAHFFHWEGQTLAFKAAVDTRLETVYHRVTNQFFDNLMKEIRGRFGGTLVDKDDFTRNYLKNRNVPRLIGLAADQRPHQAETKYVTTFMNRETYFYEGPEKMAKRYGLAAVYADVQKPKRGHYIYTYQLVENPPYTDSPAQSITHKFIELTEKNIRAYPELYLWSHNRWR</sequence>
<keyword evidence="7" id="KW-0812">Transmembrane</keyword>
<dbReference type="CDD" id="cd07984">
    <property type="entry name" value="LPLAT_LABLAT-like"/>
    <property type="match status" value="1"/>
</dbReference>
<keyword evidence="3" id="KW-0997">Cell inner membrane</keyword>
<dbReference type="PANTHER" id="PTHR30606:SF10">
    <property type="entry name" value="PHOSPHATIDYLINOSITOL MANNOSIDE ACYLTRANSFERASE"/>
    <property type="match status" value="1"/>
</dbReference>
<comment type="subcellular location">
    <subcellularLocation>
        <location evidence="1">Cell inner membrane</location>
    </subcellularLocation>
</comment>
<evidence type="ECO:0000256" key="4">
    <source>
        <dbReference type="ARBA" id="ARBA00022679"/>
    </source>
</evidence>
<keyword evidence="4" id="KW-0808">Transferase</keyword>
<accession>A0ABS9BV56</accession>
<evidence type="ECO:0000256" key="2">
    <source>
        <dbReference type="ARBA" id="ARBA00022475"/>
    </source>
</evidence>
<evidence type="ECO:0000256" key="6">
    <source>
        <dbReference type="ARBA" id="ARBA00023315"/>
    </source>
</evidence>
<dbReference type="EMBL" id="JAKEVZ010000009">
    <property type="protein sequence ID" value="MCF1751948.1"/>
    <property type="molecule type" value="Genomic_DNA"/>
</dbReference>
<name>A0ABS9BV56_9BACT</name>
<evidence type="ECO:0000313" key="8">
    <source>
        <dbReference type="EMBL" id="MCF1751948.1"/>
    </source>
</evidence>
<keyword evidence="6 8" id="KW-0012">Acyltransferase</keyword>
<dbReference type="GO" id="GO:0016746">
    <property type="term" value="F:acyltransferase activity"/>
    <property type="evidence" value="ECO:0007669"/>
    <property type="project" value="UniProtKB-KW"/>
</dbReference>
<gene>
    <name evidence="8" type="ORF">L0U89_12810</name>
</gene>
<proteinExistence type="predicted"/>
<protein>
    <submittedName>
        <fullName evidence="8">Lysophospholipid acyltransferase family protein</fullName>
    </submittedName>
</protein>
<dbReference type="RefSeq" id="WP_234861885.1">
    <property type="nucleotide sequence ID" value="NZ_JAKEVZ010000009.1"/>
</dbReference>
<organism evidence="8 9">
    <name type="scientific">Mariniradius sediminis</name>
    <dbReference type="NCBI Taxonomy" id="2909237"/>
    <lineage>
        <taxon>Bacteria</taxon>
        <taxon>Pseudomonadati</taxon>
        <taxon>Bacteroidota</taxon>
        <taxon>Cytophagia</taxon>
        <taxon>Cytophagales</taxon>
        <taxon>Cyclobacteriaceae</taxon>
        <taxon>Mariniradius</taxon>
    </lineage>
</organism>
<feature type="transmembrane region" description="Helical" evidence="7">
    <location>
        <begin position="6"/>
        <end position="30"/>
    </location>
</feature>
<dbReference type="Proteomes" id="UP001201449">
    <property type="component" value="Unassembled WGS sequence"/>
</dbReference>
<evidence type="ECO:0000256" key="3">
    <source>
        <dbReference type="ARBA" id="ARBA00022519"/>
    </source>
</evidence>
<evidence type="ECO:0000256" key="7">
    <source>
        <dbReference type="SAM" id="Phobius"/>
    </source>
</evidence>
<keyword evidence="5 7" id="KW-0472">Membrane</keyword>
<comment type="caution">
    <text evidence="8">The sequence shown here is derived from an EMBL/GenBank/DDBJ whole genome shotgun (WGS) entry which is preliminary data.</text>
</comment>